<comment type="caution">
    <text evidence="1">The sequence shown here is derived from an EMBL/GenBank/DDBJ whole genome shotgun (WGS) entry which is preliminary data.</text>
</comment>
<dbReference type="Proteomes" id="UP001218188">
    <property type="component" value="Unassembled WGS sequence"/>
</dbReference>
<dbReference type="EMBL" id="JARJCM010000032">
    <property type="protein sequence ID" value="KAJ7038481.1"/>
    <property type="molecule type" value="Genomic_DNA"/>
</dbReference>
<reference evidence="1" key="1">
    <citation type="submission" date="2023-03" db="EMBL/GenBank/DDBJ databases">
        <title>Massive genome expansion in bonnet fungi (Mycena s.s.) driven by repeated elements and novel gene families across ecological guilds.</title>
        <authorList>
            <consortium name="Lawrence Berkeley National Laboratory"/>
            <person name="Harder C.B."/>
            <person name="Miyauchi S."/>
            <person name="Viragh M."/>
            <person name="Kuo A."/>
            <person name="Thoen E."/>
            <person name="Andreopoulos B."/>
            <person name="Lu D."/>
            <person name="Skrede I."/>
            <person name="Drula E."/>
            <person name="Henrissat B."/>
            <person name="Morin E."/>
            <person name="Kohler A."/>
            <person name="Barry K."/>
            <person name="LaButti K."/>
            <person name="Morin E."/>
            <person name="Salamov A."/>
            <person name="Lipzen A."/>
            <person name="Mereny Z."/>
            <person name="Hegedus B."/>
            <person name="Baldrian P."/>
            <person name="Stursova M."/>
            <person name="Weitz H."/>
            <person name="Taylor A."/>
            <person name="Grigoriev I.V."/>
            <person name="Nagy L.G."/>
            <person name="Martin F."/>
            <person name="Kauserud H."/>
        </authorList>
    </citation>
    <scope>NUCLEOTIDE SEQUENCE</scope>
    <source>
        <strain evidence="1">CBHHK200</strain>
    </source>
</reference>
<evidence type="ECO:0000313" key="2">
    <source>
        <dbReference type="Proteomes" id="UP001218188"/>
    </source>
</evidence>
<protein>
    <submittedName>
        <fullName evidence="1">Uncharacterized protein</fullName>
    </submittedName>
</protein>
<gene>
    <name evidence="1" type="ORF">C8F04DRAFT_951191</name>
</gene>
<dbReference type="AlphaFoldDB" id="A0AAD6X854"/>
<keyword evidence="2" id="KW-1185">Reference proteome</keyword>
<feature type="non-terminal residue" evidence="1">
    <location>
        <position position="161"/>
    </location>
</feature>
<sequence length="161" mass="19085">RLLHHDDVDYLLCLVHHQPDYFLDELLDLLQHNRFISVHYTTIHRELERAGVSRKVLKEIALERSEPTRIDYIREAAQYPAEYLGSLDETSKNDKTGSWRRSRAKKGRRAVVEGSMHRKEYLEFLEYQVVRVFSLNIFYSPLIDSSSFLFVRLIPDRSVFS</sequence>
<organism evidence="1 2">
    <name type="scientific">Mycena alexandri</name>
    <dbReference type="NCBI Taxonomy" id="1745969"/>
    <lineage>
        <taxon>Eukaryota</taxon>
        <taxon>Fungi</taxon>
        <taxon>Dikarya</taxon>
        <taxon>Basidiomycota</taxon>
        <taxon>Agaricomycotina</taxon>
        <taxon>Agaricomycetes</taxon>
        <taxon>Agaricomycetidae</taxon>
        <taxon>Agaricales</taxon>
        <taxon>Marasmiineae</taxon>
        <taxon>Mycenaceae</taxon>
        <taxon>Mycena</taxon>
    </lineage>
</organism>
<accession>A0AAD6X854</accession>
<name>A0AAD6X854_9AGAR</name>
<evidence type="ECO:0000313" key="1">
    <source>
        <dbReference type="EMBL" id="KAJ7038481.1"/>
    </source>
</evidence>
<proteinExistence type="predicted"/>